<evidence type="ECO:0000313" key="2">
    <source>
        <dbReference type="EMBL" id="GAA3723698.1"/>
    </source>
</evidence>
<name>A0ABP7EV75_9ACTN</name>
<keyword evidence="1" id="KW-0812">Transmembrane</keyword>
<keyword evidence="1" id="KW-0472">Membrane</keyword>
<evidence type="ECO:0008006" key="4">
    <source>
        <dbReference type="Google" id="ProtNLM"/>
    </source>
</evidence>
<feature type="transmembrane region" description="Helical" evidence="1">
    <location>
        <begin position="101"/>
        <end position="125"/>
    </location>
</feature>
<accession>A0ABP7EV75</accession>
<gene>
    <name evidence="2" type="ORF">GCM10023082_22250</name>
</gene>
<protein>
    <recommendedName>
        <fullName evidence="4">Integral membrane protein</fullName>
    </recommendedName>
</protein>
<keyword evidence="1" id="KW-1133">Transmembrane helix</keyword>
<comment type="caution">
    <text evidence="2">The sequence shown here is derived from an EMBL/GenBank/DDBJ whole genome shotgun (WGS) entry which is preliminary data.</text>
</comment>
<dbReference type="RefSeq" id="WP_345644691.1">
    <property type="nucleotide sequence ID" value="NZ_BAABEP010000011.1"/>
</dbReference>
<evidence type="ECO:0000313" key="3">
    <source>
        <dbReference type="Proteomes" id="UP001499884"/>
    </source>
</evidence>
<keyword evidence="3" id="KW-1185">Reference proteome</keyword>
<reference evidence="3" key="1">
    <citation type="journal article" date="2019" name="Int. J. Syst. Evol. Microbiol.">
        <title>The Global Catalogue of Microorganisms (GCM) 10K type strain sequencing project: providing services to taxonomists for standard genome sequencing and annotation.</title>
        <authorList>
            <consortium name="The Broad Institute Genomics Platform"/>
            <consortium name="The Broad Institute Genome Sequencing Center for Infectious Disease"/>
            <person name="Wu L."/>
            <person name="Ma J."/>
        </authorList>
    </citation>
    <scope>NUCLEOTIDE SEQUENCE [LARGE SCALE GENOMIC DNA]</scope>
    <source>
        <strain evidence="3">JCM 30846</strain>
    </source>
</reference>
<feature type="transmembrane region" description="Helical" evidence="1">
    <location>
        <begin position="45"/>
        <end position="64"/>
    </location>
</feature>
<feature type="transmembrane region" description="Helical" evidence="1">
    <location>
        <begin position="12"/>
        <end position="33"/>
    </location>
</feature>
<evidence type="ECO:0000256" key="1">
    <source>
        <dbReference type="SAM" id="Phobius"/>
    </source>
</evidence>
<dbReference type="Proteomes" id="UP001499884">
    <property type="component" value="Unassembled WGS sequence"/>
</dbReference>
<proteinExistence type="predicted"/>
<organism evidence="2 3">
    <name type="scientific">Streptomyces tremellae</name>
    <dbReference type="NCBI Taxonomy" id="1124239"/>
    <lineage>
        <taxon>Bacteria</taxon>
        <taxon>Bacillati</taxon>
        <taxon>Actinomycetota</taxon>
        <taxon>Actinomycetes</taxon>
        <taxon>Kitasatosporales</taxon>
        <taxon>Streptomycetaceae</taxon>
        <taxon>Streptomyces</taxon>
    </lineage>
</organism>
<sequence>MARGGQQSLARVAVIVRAGWAPLFWLGVLSAAIGLLLPGLSGRRVGGYAGAALFVVCAAFVALVRRGRYRAWAERASRAGKFDFLQDRAVTLRAWRRAHRWWLVGAFVLGVASSFAAPAVLGLAFAGAGAGLRLKAGWIGRREREDERALWVRTDWAGTGSPVGKRVKGYRTTGLAAGDAAPGGALRR</sequence>
<dbReference type="EMBL" id="BAABEP010000011">
    <property type="protein sequence ID" value="GAA3723698.1"/>
    <property type="molecule type" value="Genomic_DNA"/>
</dbReference>